<dbReference type="Proteomes" id="UP000051574">
    <property type="component" value="Unassembled WGS sequence"/>
</dbReference>
<keyword evidence="1" id="KW-0732">Signal</keyword>
<comment type="caution">
    <text evidence="2">The sequence shown here is derived from an EMBL/GenBank/DDBJ whole genome shotgun (WGS) entry which is preliminary data.</text>
</comment>
<sequence length="344" mass="37704">MISKPLTYFFILALCKEALFSDEDNRIEAEVDSDDADGGLTVDDLKNELLNEENLKNLGGAISNFMQSDGGKQIGSMIMNGLKDGGGNVIMNQLLQGVGNLMQQQTSVGDAKRGDSGSLGAGMGGLSPELMGSLLNMMMQAKSGDPSGGGVDFNSIMQMLMSFNAQDSPMGYMNLIPTIMQMMTNSFTGPEAQKRELKHAEHTGMFPPIIEKLHIFVDHFVNSEMGAALMESTGASKALKMFSDERGNFSYPKFVEMFENHSFRKHWISIATKRVANFVSYFADPYTQKKFMTTFTLFVNNFLKGQGVPKAALLDPTLPNESLTALANYLSKKFLGQKIDSKHS</sequence>
<name>A0A0T6AX79_9SCAR</name>
<gene>
    <name evidence="2" type="ORF">AMK59_6652</name>
</gene>
<accession>A0A0T6AX79</accession>
<keyword evidence="3" id="KW-1185">Reference proteome</keyword>
<feature type="signal peptide" evidence="1">
    <location>
        <begin position="1"/>
        <end position="21"/>
    </location>
</feature>
<reference evidence="2 3" key="1">
    <citation type="submission" date="2015-09" db="EMBL/GenBank/DDBJ databases">
        <title>Draft genome of the scarab beetle Oryctes borbonicus.</title>
        <authorList>
            <person name="Meyer J.M."/>
            <person name="Markov G.V."/>
            <person name="Baskaran P."/>
            <person name="Herrmann M."/>
            <person name="Sommer R.J."/>
            <person name="Roedelsperger C."/>
        </authorList>
    </citation>
    <scope>NUCLEOTIDE SEQUENCE [LARGE SCALE GENOMIC DNA]</scope>
    <source>
        <strain evidence="2">OB123</strain>
        <tissue evidence="2">Whole animal</tissue>
    </source>
</reference>
<evidence type="ECO:0000313" key="3">
    <source>
        <dbReference type="Proteomes" id="UP000051574"/>
    </source>
</evidence>
<dbReference type="AlphaFoldDB" id="A0A0T6AX79"/>
<feature type="chain" id="PRO_5006668188" evidence="1">
    <location>
        <begin position="22"/>
        <end position="344"/>
    </location>
</feature>
<dbReference type="OrthoDB" id="6339459at2759"/>
<proteinExistence type="predicted"/>
<organism evidence="2 3">
    <name type="scientific">Oryctes borbonicus</name>
    <dbReference type="NCBI Taxonomy" id="1629725"/>
    <lineage>
        <taxon>Eukaryota</taxon>
        <taxon>Metazoa</taxon>
        <taxon>Ecdysozoa</taxon>
        <taxon>Arthropoda</taxon>
        <taxon>Hexapoda</taxon>
        <taxon>Insecta</taxon>
        <taxon>Pterygota</taxon>
        <taxon>Neoptera</taxon>
        <taxon>Endopterygota</taxon>
        <taxon>Coleoptera</taxon>
        <taxon>Polyphaga</taxon>
        <taxon>Scarabaeiformia</taxon>
        <taxon>Scarabaeidae</taxon>
        <taxon>Dynastinae</taxon>
        <taxon>Oryctes</taxon>
    </lineage>
</organism>
<evidence type="ECO:0000256" key="1">
    <source>
        <dbReference type="SAM" id="SignalP"/>
    </source>
</evidence>
<dbReference type="EMBL" id="LJIG01022588">
    <property type="protein sequence ID" value="KRT79775.1"/>
    <property type="molecule type" value="Genomic_DNA"/>
</dbReference>
<evidence type="ECO:0000313" key="2">
    <source>
        <dbReference type="EMBL" id="KRT79775.1"/>
    </source>
</evidence>
<protein>
    <submittedName>
        <fullName evidence="2">Uncharacterized protein</fullName>
    </submittedName>
</protein>